<accession>A0A412TM80</accession>
<evidence type="ECO:0008006" key="4">
    <source>
        <dbReference type="Google" id="ProtNLM"/>
    </source>
</evidence>
<dbReference type="RefSeq" id="WP_113028463.1">
    <property type="nucleotide sequence ID" value="NZ_JADMUD010000012.1"/>
</dbReference>
<protein>
    <recommendedName>
        <fullName evidence="4">Macroglobulin domain-containing protein</fullName>
    </recommendedName>
</protein>
<evidence type="ECO:0000256" key="1">
    <source>
        <dbReference type="SAM" id="SignalP"/>
    </source>
</evidence>
<comment type="caution">
    <text evidence="2">The sequence shown here is derived from an EMBL/GenBank/DDBJ whole genome shotgun (WGS) entry which is preliminary data.</text>
</comment>
<dbReference type="AlphaFoldDB" id="A0A412TM80"/>
<proteinExistence type="predicted"/>
<dbReference type="EMBL" id="QRYC01000025">
    <property type="protein sequence ID" value="RGU54851.1"/>
    <property type="molecule type" value="Genomic_DNA"/>
</dbReference>
<feature type="chain" id="PRO_5019283934" description="Macroglobulin domain-containing protein" evidence="1">
    <location>
        <begin position="20"/>
        <end position="869"/>
    </location>
</feature>
<dbReference type="Gene3D" id="2.60.40.1930">
    <property type="match status" value="1"/>
</dbReference>
<keyword evidence="1" id="KW-0732">Signal</keyword>
<evidence type="ECO:0000313" key="3">
    <source>
        <dbReference type="Proteomes" id="UP000284243"/>
    </source>
</evidence>
<organism evidence="2 3">
    <name type="scientific">Odoribacter splanchnicus</name>
    <dbReference type="NCBI Taxonomy" id="28118"/>
    <lineage>
        <taxon>Bacteria</taxon>
        <taxon>Pseudomonadati</taxon>
        <taxon>Bacteroidota</taxon>
        <taxon>Bacteroidia</taxon>
        <taxon>Bacteroidales</taxon>
        <taxon>Odoribacteraceae</taxon>
        <taxon>Odoribacter</taxon>
    </lineage>
</organism>
<gene>
    <name evidence="2" type="ORF">DWW57_14810</name>
</gene>
<evidence type="ECO:0000313" key="2">
    <source>
        <dbReference type="EMBL" id="RGU54851.1"/>
    </source>
</evidence>
<reference evidence="2 3" key="1">
    <citation type="submission" date="2018-08" db="EMBL/GenBank/DDBJ databases">
        <title>A genome reference for cultivated species of the human gut microbiota.</title>
        <authorList>
            <person name="Zou Y."/>
            <person name="Xue W."/>
            <person name="Luo G."/>
        </authorList>
    </citation>
    <scope>NUCLEOTIDE SEQUENCE [LARGE SCALE GENOMIC DNA]</scope>
    <source>
        <strain evidence="2 3">AF16-14</strain>
    </source>
</reference>
<name>A0A412TM80_9BACT</name>
<feature type="signal peptide" evidence="1">
    <location>
        <begin position="1"/>
        <end position="19"/>
    </location>
</feature>
<sequence length="869" mass="100435">MKRFLFWLVVSCCIVGFTASDNPDFFTRVVHNFMVLRQARMQEKVWLHTDRPSYHAGDTIRFRVFLVDAATHRPSPYSRFVYVDLVNRRDSVLKKVKLALIDSVFAGYLKVPEDIRQGEYFLRSYSYWMQNLGEDYIYKKRIHLINPSDSKVLTGVTYQEEQGEKYAVVRLSNSRKEPYRKLAVDYQLIGKDKEGKVHRRRTDESGKVRINIGELADPSDVRIRFSNDIPYEFSRTIHLPADTLDYAVSFFPEGGEFIPGTRQTVAFKAIGKDGLSVDVEGYLYDERDSIVDIVRSIHHGMGWLNSPLESGKTYYVKVKSAQGLEKKFFLPEENRSGIALSIRQNGRELSYRVIGGEQAVLPDSLYLIAHTRGQLLVCTPLEGKLHGKLSAVNFPEGILHLCLMDYRCRIYSQRLCFIRHPEKTDLRIGTDRDGYMSREAVDVELILSSDSLREGRFSLSVTDDAAVLRDSLQDNIVSELLLNSDLKGYIEDPGFYFREVNRATDRCLDLLLLTQGWTRFDVGAVAAGEFEQLDYYMERGQTISGRVKNFWGKEAKDAQLTLLSTNMQFDVLQADSTGHFLVERISFPENTGFIVQARNSKGRKGVEVIIDSEVYLAPEIQIPYERRQANGEDEFYKQFGRDFYYDHGVKVYVLDEALVRRTPPKKNYSFYDASARYMLDSARLAAMKQKDMRTALMEIPGVMVIGEEITYRGKKLHLVLNDFPEEFDRIMMMNPEQFLSISLLDERMSYFYFGQEAPDGALIFTENFDYRPERLKQRGLSVFRPLGYQKPVDFYIPRYDVDSVRLAMADSTDIRPTVYWNPNIKLKTFEPTHVRFFMDDACDHCTFILEGVLNDGTVCRKEKKISLRR</sequence>
<dbReference type="Proteomes" id="UP000284243">
    <property type="component" value="Unassembled WGS sequence"/>
</dbReference>